<dbReference type="Proteomes" id="UP000247696">
    <property type="component" value="Chromosome"/>
</dbReference>
<evidence type="ECO:0000259" key="4">
    <source>
        <dbReference type="Pfam" id="PF13439"/>
    </source>
</evidence>
<dbReference type="KEGG" id="cpre:Csp1_16730"/>
<organism evidence="5 6">
    <name type="scientific">Corynebacterium provencense</name>
    <dbReference type="NCBI Taxonomy" id="1737425"/>
    <lineage>
        <taxon>Bacteria</taxon>
        <taxon>Bacillati</taxon>
        <taxon>Actinomycetota</taxon>
        <taxon>Actinomycetes</taxon>
        <taxon>Mycobacteriales</taxon>
        <taxon>Corynebacteriaceae</taxon>
        <taxon>Corynebacterium</taxon>
    </lineage>
</organism>
<dbReference type="GO" id="GO:1903509">
    <property type="term" value="P:liposaccharide metabolic process"/>
    <property type="evidence" value="ECO:0007669"/>
    <property type="project" value="UniProtKB-ARBA"/>
</dbReference>
<dbReference type="InterPro" id="IPR001296">
    <property type="entry name" value="Glyco_trans_1"/>
</dbReference>
<dbReference type="Pfam" id="PF13439">
    <property type="entry name" value="Glyco_transf_4"/>
    <property type="match status" value="1"/>
</dbReference>
<evidence type="ECO:0000256" key="1">
    <source>
        <dbReference type="ARBA" id="ARBA00022676"/>
    </source>
</evidence>
<dbReference type="PANTHER" id="PTHR45947">
    <property type="entry name" value="SULFOQUINOVOSYL TRANSFERASE SQD2"/>
    <property type="match status" value="1"/>
</dbReference>
<dbReference type="Pfam" id="PF00534">
    <property type="entry name" value="Glycos_transf_1"/>
    <property type="match status" value="1"/>
</dbReference>
<dbReference type="FunFam" id="3.40.50.2000:FF:000069">
    <property type="entry name" value="Alpha-(1-6)-phosphatidylinositol monomannoside mannosyltransferase"/>
    <property type="match status" value="1"/>
</dbReference>
<dbReference type="CDD" id="cd03801">
    <property type="entry name" value="GT4_PimA-like"/>
    <property type="match status" value="1"/>
</dbReference>
<keyword evidence="6" id="KW-1185">Reference proteome</keyword>
<dbReference type="Gene3D" id="3.40.50.2000">
    <property type="entry name" value="Glycogen Phosphorylase B"/>
    <property type="match status" value="2"/>
</dbReference>
<accession>A0A2Z3YMZ4</accession>
<dbReference type="SUPFAM" id="SSF53756">
    <property type="entry name" value="UDP-Glycosyltransferase/glycogen phosphorylase"/>
    <property type="match status" value="1"/>
</dbReference>
<proteinExistence type="predicted"/>
<dbReference type="PANTHER" id="PTHR45947:SF3">
    <property type="entry name" value="SULFOQUINOVOSYL TRANSFERASE SQD2"/>
    <property type="match status" value="1"/>
</dbReference>
<keyword evidence="1 5" id="KW-0328">Glycosyltransferase</keyword>
<dbReference type="AlphaFoldDB" id="A0A2Z3YMZ4"/>
<evidence type="ECO:0000313" key="5">
    <source>
        <dbReference type="EMBL" id="AWT26455.1"/>
    </source>
</evidence>
<dbReference type="EMBL" id="CP024988">
    <property type="protein sequence ID" value="AWT26455.1"/>
    <property type="molecule type" value="Genomic_DNA"/>
</dbReference>
<dbReference type="GO" id="GO:1901137">
    <property type="term" value="P:carbohydrate derivative biosynthetic process"/>
    <property type="evidence" value="ECO:0007669"/>
    <property type="project" value="UniProtKB-ARBA"/>
</dbReference>
<evidence type="ECO:0000313" key="6">
    <source>
        <dbReference type="Proteomes" id="UP000247696"/>
    </source>
</evidence>
<feature type="domain" description="Glycosyl transferase family 1" evidence="3">
    <location>
        <begin position="179"/>
        <end position="352"/>
    </location>
</feature>
<dbReference type="InterPro" id="IPR028098">
    <property type="entry name" value="Glyco_trans_4-like_N"/>
</dbReference>
<dbReference type="EC" id="2.4.1.345" evidence="5"/>
<gene>
    <name evidence="5" type="primary">pimB_1</name>
    <name evidence="5" type="ORF">Csp1_16730</name>
</gene>
<dbReference type="RefSeq" id="WP_227870991.1">
    <property type="nucleotide sequence ID" value="NZ_CP024988.1"/>
</dbReference>
<dbReference type="STRING" id="1737425.GCA_900049755_02599"/>
<evidence type="ECO:0000259" key="3">
    <source>
        <dbReference type="Pfam" id="PF00534"/>
    </source>
</evidence>
<name>A0A2Z3YMZ4_9CORY</name>
<feature type="domain" description="Glycosyltransferase subfamily 4-like N-terminal" evidence="4">
    <location>
        <begin position="10"/>
        <end position="168"/>
    </location>
</feature>
<evidence type="ECO:0000256" key="2">
    <source>
        <dbReference type="ARBA" id="ARBA00022679"/>
    </source>
</evidence>
<sequence>MTNDFPPELGGIQSYLRDYCAEFERREPGRLVVFASTGDARAAAVCDAGLPYPVVRWPHRILLPGPAAAAEMSRLIRDFDIDTVWFGSSTPFALLAGAARRAGARRIVASTHGHEVGWSMVPGGRAVLRHIGRSVDCLTYVSRYARDRIMGAFGPTVAWEPMPGGVDASVFRPDEEGRRRIRERYGVDNRRVVVCISRLVPRKGQDTLVEAMPRILSSIPDAHLLLVGPGDYAETLRRSAQRLGVSDRVTVTGPVSPGELVSHYCAGDVFAMPVRTEAGGFSVEGLGIVFLESQACGVPTVAGDGGGAPESVLDAVTGDVVDGRDADEVARVVSALLEDTERAQRYSVRGREFVRRAWNWQILGEELSAVIDGDGRRTPRHSWNWRA</sequence>
<keyword evidence="2 5" id="KW-0808">Transferase</keyword>
<protein>
    <submittedName>
        <fullName evidence="5">GDP-mannose-dependent alpha-(1-6)-phosphatidylinositol monomannoside mannosyltransferase</fullName>
        <ecNumber evidence="5">2.4.1.345</ecNumber>
    </submittedName>
</protein>
<dbReference type="InterPro" id="IPR050194">
    <property type="entry name" value="Glycosyltransferase_grp1"/>
</dbReference>
<dbReference type="GO" id="GO:0043750">
    <property type="term" value="F:phosphatidylinositol alpha-mannosyltransferase activity"/>
    <property type="evidence" value="ECO:0007669"/>
    <property type="project" value="UniProtKB-EC"/>
</dbReference>
<reference evidence="6" key="1">
    <citation type="submission" date="2017-11" db="EMBL/GenBank/DDBJ databases">
        <title>Otitis media/interna in a cat caused by the recently described species Corynebacterium provencense.</title>
        <authorList>
            <person name="Kittl S."/>
            <person name="Brodard I."/>
            <person name="Rychener L."/>
            <person name="Jores J."/>
            <person name="Roosje P."/>
            <person name="Gobeli Brawand S."/>
        </authorList>
    </citation>
    <scope>NUCLEOTIDE SEQUENCE [LARGE SCALE GENOMIC DNA]</scope>
    <source>
        <strain evidence="6">17KM38</strain>
    </source>
</reference>